<dbReference type="AlphaFoldDB" id="A0A094PXQ6"/>
<accession>A0A094PXQ6</accession>
<evidence type="ECO:0000313" key="1">
    <source>
        <dbReference type="EMBL" id="KGA16575.1"/>
    </source>
</evidence>
<evidence type="ECO:0008006" key="2">
    <source>
        <dbReference type="Google" id="ProtNLM"/>
    </source>
</evidence>
<gene>
    <name evidence="1" type="ORF">GM51_12305</name>
</gene>
<dbReference type="SUPFAM" id="SSF109604">
    <property type="entry name" value="HD-domain/PDEase-like"/>
    <property type="match status" value="1"/>
</dbReference>
<dbReference type="Gene3D" id="1.10.3210.10">
    <property type="entry name" value="Hypothetical protein af1432"/>
    <property type="match status" value="1"/>
</dbReference>
<dbReference type="CDD" id="cd00077">
    <property type="entry name" value="HDc"/>
    <property type="match status" value="1"/>
</dbReference>
<reference evidence="1" key="1">
    <citation type="submission" date="2014-06" db="EMBL/GenBank/DDBJ databases">
        <title>Key roles for freshwater Actinobacteria revealed by deep metagenomic sequencing.</title>
        <authorList>
            <person name="Ghai R."/>
            <person name="Mizuno C.M."/>
            <person name="Picazo A."/>
            <person name="Camacho A."/>
            <person name="Rodriguez-Valera F."/>
        </authorList>
    </citation>
    <scope>NUCLEOTIDE SEQUENCE</scope>
</reference>
<proteinExistence type="predicted"/>
<organism evidence="1">
    <name type="scientific">freshwater metagenome</name>
    <dbReference type="NCBI Taxonomy" id="449393"/>
    <lineage>
        <taxon>unclassified sequences</taxon>
        <taxon>metagenomes</taxon>
        <taxon>ecological metagenomes</taxon>
    </lineage>
</organism>
<comment type="caution">
    <text evidence="1">The sequence shown here is derived from an EMBL/GenBank/DDBJ whole genome shotgun (WGS) entry which is preliminary data.</text>
</comment>
<name>A0A094PXQ6_9ZZZZ</name>
<dbReference type="InterPro" id="IPR003607">
    <property type="entry name" value="HD/PDEase_dom"/>
</dbReference>
<sequence length="170" mass="18987">MKYCSQCMRSRIRGQGWVANLSKFQLIHLSKRFFSSLFARHISVAEISRVHSILSVNEMELWKSYQKFDKRHSIVVLNRLNAFMPLAGREVQVAALLHDIGKSDSRLGVFSRVIATIVGPKTGRFSRYHHHEEIGIELLEAAGCAEVTISLLKGIGDPQALAALSAADNI</sequence>
<dbReference type="EMBL" id="JNSL01000081">
    <property type="protein sequence ID" value="KGA16575.1"/>
    <property type="molecule type" value="Genomic_DNA"/>
</dbReference>
<protein>
    <recommendedName>
        <fullName evidence="2">HD domain-containing protein</fullName>
    </recommendedName>
</protein>